<proteinExistence type="inferred from homology"/>
<feature type="region of interest" description="Disordered" evidence="4">
    <location>
        <begin position="32"/>
        <end position="60"/>
    </location>
</feature>
<dbReference type="InterPro" id="IPR046328">
    <property type="entry name" value="ETS_fam"/>
</dbReference>
<evidence type="ECO:0000256" key="4">
    <source>
        <dbReference type="SAM" id="MobiDB-lite"/>
    </source>
</evidence>
<sequence length="427" mass="48541">MLEEIDVKPEDYSKPKHHGTFKKSILKRYLNNSQMELQSNQELSPERSQSPSPGVDSNNLLQKDLHQDSRQLPFYTYYSQQSLVSCSTNTSSLPPSPADSGVSDVDSSNGHFSTEDYKIRLQPISVTPRISESPTPRNIQYYQPVSQMTLQSYQTQLKNSYSEIPEVVSHHFRSLPTPPYLDLSSHQKSYTTHSPDDHKVTHISFSSQYSGKYPEFPASQSPSHFTVNSTSQLQSHSSPVALNRPILCNSPSSYKLHSAPGNGTERQLAIPTSVITAAYSSISLGDDLDSSCYVEDLSVQPKPKKKARRLKNPDTNSTLYTKRKSRQGSTTYLWEFLLKLLQDNKYCPRYIKWTNREKGIFKLVDSKAVSRLWGLHKNKPDMNYETMGRALRYYYQRGILAKVDGQRLVYQFVDVPRDIVEIDCSGT</sequence>
<feature type="region of interest" description="Disordered" evidence="4">
    <location>
        <begin position="86"/>
        <end position="111"/>
    </location>
</feature>
<feature type="region of interest" description="Disordered" evidence="4">
    <location>
        <begin position="303"/>
        <end position="322"/>
    </location>
</feature>
<evidence type="ECO:0000256" key="2">
    <source>
        <dbReference type="ARBA" id="ARBA00023125"/>
    </source>
</evidence>
<dbReference type="GeneID" id="106460993"/>
<comment type="similarity">
    <text evidence="1 3">Belongs to the ETS family.</text>
</comment>
<dbReference type="PANTHER" id="PTHR11849">
    <property type="entry name" value="ETS"/>
    <property type="match status" value="1"/>
</dbReference>
<keyword evidence="3" id="KW-0539">Nucleus</keyword>
<dbReference type="PRINTS" id="PR00454">
    <property type="entry name" value="ETSDOMAIN"/>
</dbReference>
<dbReference type="Pfam" id="PF00178">
    <property type="entry name" value="Ets"/>
    <property type="match status" value="1"/>
</dbReference>
<dbReference type="PROSITE" id="PS00346">
    <property type="entry name" value="ETS_DOMAIN_2"/>
    <property type="match status" value="1"/>
</dbReference>
<evidence type="ECO:0000313" key="6">
    <source>
        <dbReference type="Proteomes" id="UP000694941"/>
    </source>
</evidence>
<dbReference type="PANTHER" id="PTHR11849:SF191">
    <property type="entry name" value="ECDYSONE-INDUCED PROTEIN 74EF ISOFORM B"/>
    <property type="match status" value="1"/>
</dbReference>
<dbReference type="Proteomes" id="UP000694941">
    <property type="component" value="Unplaced"/>
</dbReference>
<name>A0ABM1B779_LIMPO</name>
<protein>
    <submittedName>
        <fullName evidence="7">Ecdysone-induced protein 74EF-like</fullName>
    </submittedName>
</protein>
<reference evidence="7" key="1">
    <citation type="submission" date="2025-08" db="UniProtKB">
        <authorList>
            <consortium name="RefSeq"/>
        </authorList>
    </citation>
    <scope>IDENTIFICATION</scope>
    <source>
        <tissue evidence="7">Muscle</tissue>
    </source>
</reference>
<comment type="subcellular location">
    <subcellularLocation>
        <location evidence="3">Nucleus</location>
    </subcellularLocation>
</comment>
<dbReference type="PROSITE" id="PS00345">
    <property type="entry name" value="ETS_DOMAIN_1"/>
    <property type="match status" value="1"/>
</dbReference>
<organism evidence="6 7">
    <name type="scientific">Limulus polyphemus</name>
    <name type="common">Atlantic horseshoe crab</name>
    <dbReference type="NCBI Taxonomy" id="6850"/>
    <lineage>
        <taxon>Eukaryota</taxon>
        <taxon>Metazoa</taxon>
        <taxon>Ecdysozoa</taxon>
        <taxon>Arthropoda</taxon>
        <taxon>Chelicerata</taxon>
        <taxon>Merostomata</taxon>
        <taxon>Xiphosura</taxon>
        <taxon>Limulidae</taxon>
        <taxon>Limulus</taxon>
    </lineage>
</organism>
<evidence type="ECO:0000313" key="7">
    <source>
        <dbReference type="RefSeq" id="XP_013776213.1"/>
    </source>
</evidence>
<dbReference type="InterPro" id="IPR036390">
    <property type="entry name" value="WH_DNA-bd_sf"/>
</dbReference>
<keyword evidence="6" id="KW-1185">Reference proteome</keyword>
<feature type="compositionally biased region" description="Low complexity" evidence="4">
    <location>
        <begin position="98"/>
        <end position="108"/>
    </location>
</feature>
<dbReference type="SMART" id="SM00413">
    <property type="entry name" value="ETS"/>
    <property type="match status" value="1"/>
</dbReference>
<keyword evidence="2 3" id="KW-0238">DNA-binding</keyword>
<gene>
    <name evidence="7" type="primary">LOC106460993</name>
</gene>
<dbReference type="SUPFAM" id="SSF46785">
    <property type="entry name" value="Winged helix' DNA-binding domain"/>
    <property type="match status" value="1"/>
</dbReference>
<feature type="domain" description="ETS" evidence="5">
    <location>
        <begin position="331"/>
        <end position="413"/>
    </location>
</feature>
<dbReference type="PROSITE" id="PS50061">
    <property type="entry name" value="ETS_DOMAIN_3"/>
    <property type="match status" value="1"/>
</dbReference>
<evidence type="ECO:0000259" key="5">
    <source>
        <dbReference type="PROSITE" id="PS50061"/>
    </source>
</evidence>
<dbReference type="InterPro" id="IPR000418">
    <property type="entry name" value="Ets_dom"/>
</dbReference>
<dbReference type="RefSeq" id="XP_013776213.1">
    <property type="nucleotide sequence ID" value="XM_013920759.2"/>
</dbReference>
<dbReference type="InterPro" id="IPR036388">
    <property type="entry name" value="WH-like_DNA-bd_sf"/>
</dbReference>
<evidence type="ECO:0000256" key="1">
    <source>
        <dbReference type="ARBA" id="ARBA00005562"/>
    </source>
</evidence>
<accession>A0ABM1B779</accession>
<evidence type="ECO:0000256" key="3">
    <source>
        <dbReference type="RuleBase" id="RU004019"/>
    </source>
</evidence>
<dbReference type="Gene3D" id="1.10.10.10">
    <property type="entry name" value="Winged helix-like DNA-binding domain superfamily/Winged helix DNA-binding domain"/>
    <property type="match status" value="1"/>
</dbReference>